<dbReference type="EC" id="3.1.21.4" evidence="1"/>
<proteinExistence type="inferred from homology"/>
<reference evidence="3 4" key="1">
    <citation type="submission" date="2015-12" db="EMBL/GenBank/DDBJ databases">
        <title>Draft genome of Thermovenabulum gondwanense isolated from a red thermophilic microbial mat colonisisng an outflow channel of a bore well.</title>
        <authorList>
            <person name="Patel B.K."/>
        </authorList>
    </citation>
    <scope>NUCLEOTIDE SEQUENCE [LARGE SCALE GENOMIC DNA]</scope>
    <source>
        <strain evidence="3 4">R270</strain>
    </source>
</reference>
<comment type="caution">
    <text evidence="3">The sequence shown here is derived from an EMBL/GenBank/DDBJ whole genome shotgun (WGS) entry which is preliminary data.</text>
</comment>
<name>A0A162MES7_9FIRM</name>
<evidence type="ECO:0000259" key="2">
    <source>
        <dbReference type="Pfam" id="PF04556"/>
    </source>
</evidence>
<evidence type="ECO:0000313" key="4">
    <source>
        <dbReference type="Proteomes" id="UP000075737"/>
    </source>
</evidence>
<feature type="domain" description="Restriction endonuclease type II DpnII-like" evidence="2">
    <location>
        <begin position="18"/>
        <end position="298"/>
    </location>
</feature>
<dbReference type="PIRSF" id="PIRSF016080">
    <property type="entry name" value="Restrict_endonuc_II_DpmII"/>
    <property type="match status" value="1"/>
</dbReference>
<evidence type="ECO:0000313" key="3">
    <source>
        <dbReference type="EMBL" id="KYO65503.1"/>
    </source>
</evidence>
<dbReference type="STRING" id="520767.ATZ99_15390"/>
<dbReference type="GO" id="GO:0009036">
    <property type="term" value="F:type II site-specific deoxyribonuclease activity"/>
    <property type="evidence" value="ECO:0007669"/>
    <property type="project" value="UniProtKB-UniRule"/>
</dbReference>
<accession>A0A162MES7</accession>
<dbReference type="GO" id="GO:0003677">
    <property type="term" value="F:DNA binding"/>
    <property type="evidence" value="ECO:0007669"/>
    <property type="project" value="UniProtKB-UniRule"/>
</dbReference>
<dbReference type="GO" id="GO:0009307">
    <property type="term" value="P:DNA restriction-modification system"/>
    <property type="evidence" value="ECO:0007669"/>
    <property type="project" value="UniProtKB-UniRule"/>
</dbReference>
<keyword evidence="1" id="KW-0680">Restriction system</keyword>
<dbReference type="Pfam" id="PF04556">
    <property type="entry name" value="DpnII"/>
    <property type="match status" value="1"/>
</dbReference>
<dbReference type="RefSeq" id="WP_068748660.1">
    <property type="nucleotide sequence ID" value="NZ_LOHZ01000033.1"/>
</dbReference>
<sequence length="304" mass="35801">MNKLYLDFLNLNDQESVIEKFHETIIDTNRSYDFFTDWSKIKKHINKFKIELNIFNSLIWSKEFEKDLKKILKDYPQVIPVIPLLLAIREKNLKIIKDLNSGDFCIVNYDFNARTLSDKEIEDLVEFFNKTGLKKFFLEMGAKSIQDYAIGVEVGLDTHARKNRSGRAMEILLKPIIENISNKLGYKPLFQKKFGYLEDKYKIRVNPSIKNRKADFILIKNNKIINIEVNFFSGTGSKPQEIVDSYIERQNELKENGFKFIWITDGEGWKGQKNQIHKGFDKIDYLLNIHFVRLGLLEEIICRI</sequence>
<protein>
    <recommendedName>
        <fullName evidence="1">Type-2 restriction enzyme</fullName>
        <ecNumber evidence="1">3.1.21.4</ecNumber>
    </recommendedName>
</protein>
<dbReference type="Proteomes" id="UP000075737">
    <property type="component" value="Unassembled WGS sequence"/>
</dbReference>
<organism evidence="3 4">
    <name type="scientific">Thermovenabulum gondwanense</name>
    <dbReference type="NCBI Taxonomy" id="520767"/>
    <lineage>
        <taxon>Bacteria</taxon>
        <taxon>Bacillati</taxon>
        <taxon>Bacillota</taxon>
        <taxon>Clostridia</taxon>
        <taxon>Thermosediminibacterales</taxon>
        <taxon>Thermosediminibacteraceae</taxon>
        <taxon>Thermovenabulum</taxon>
    </lineage>
</organism>
<keyword evidence="1" id="KW-0540">Nuclease</keyword>
<dbReference type="OrthoDB" id="9771872at2"/>
<evidence type="ECO:0000256" key="1">
    <source>
        <dbReference type="PIRNR" id="PIRNR016080"/>
    </source>
</evidence>
<keyword evidence="1" id="KW-0255">Endonuclease</keyword>
<dbReference type="InterPro" id="IPR021191">
    <property type="entry name" value="Restrct_endonuc_II_DpnII"/>
</dbReference>
<gene>
    <name evidence="3" type="primary">dpnB</name>
    <name evidence="3" type="ORF">ATZ99_15390</name>
</gene>
<keyword evidence="4" id="KW-1185">Reference proteome</keyword>
<dbReference type="AlphaFoldDB" id="A0A162MES7"/>
<keyword evidence="1 3" id="KW-0378">Hydrolase</keyword>
<dbReference type="EMBL" id="LOHZ01000033">
    <property type="protein sequence ID" value="KYO65503.1"/>
    <property type="molecule type" value="Genomic_DNA"/>
</dbReference>
<comment type="catalytic activity">
    <reaction evidence="1">
        <text>Endonucleolytic cleavage of DNA to give specific double-stranded fragments with terminal 5'-phosphates.</text>
        <dbReference type="EC" id="3.1.21.4"/>
    </reaction>
</comment>
<comment type="similarity">
    <text evidence="1">Belongs to the DpnII type II restriction endonuclease family.</text>
</comment>
<comment type="function">
    <text evidence="1">A P subtype restriction enzyme that recognizes the double-stranded unmethylated sequence 5'-GATC-3'.</text>
</comment>
<dbReference type="PATRIC" id="fig|520767.4.peg.1646"/>
<dbReference type="InterPro" id="IPR007637">
    <property type="entry name" value="Restrct_endonuc_II_DpnII-like"/>
</dbReference>